<dbReference type="HAMAP" id="MF_02087">
    <property type="entry name" value="PLP_homeostasis"/>
    <property type="match status" value="1"/>
</dbReference>
<protein>
    <recommendedName>
        <fullName evidence="2">Pyridoxal phosphate homeostasis protein</fullName>
        <shortName evidence="2">PLP homeostasis protein</shortName>
    </recommendedName>
</protein>
<evidence type="ECO:0000256" key="3">
    <source>
        <dbReference type="RuleBase" id="RU004514"/>
    </source>
</evidence>
<feature type="modified residue" description="N6-(pyridoxal phosphate)lysine" evidence="2">
    <location>
        <position position="26"/>
    </location>
</feature>
<evidence type="ECO:0000259" key="4">
    <source>
        <dbReference type="Pfam" id="PF01168"/>
    </source>
</evidence>
<dbReference type="PANTHER" id="PTHR10146">
    <property type="entry name" value="PROLINE SYNTHETASE CO-TRANSCRIBED BACTERIAL HOMOLOG PROTEIN"/>
    <property type="match status" value="1"/>
</dbReference>
<feature type="domain" description="Alanine racemase N-terminal" evidence="4">
    <location>
        <begin position="3"/>
        <end position="220"/>
    </location>
</feature>
<name>A0ABW4IH48_9SPHI</name>
<dbReference type="PANTHER" id="PTHR10146:SF14">
    <property type="entry name" value="PYRIDOXAL PHOSPHATE HOMEOSTASIS PROTEIN"/>
    <property type="match status" value="1"/>
</dbReference>
<gene>
    <name evidence="5" type="ORF">ACFSAH_15940</name>
</gene>
<dbReference type="SUPFAM" id="SSF51419">
    <property type="entry name" value="PLP-binding barrel"/>
    <property type="match status" value="1"/>
</dbReference>
<dbReference type="InterPro" id="IPR029066">
    <property type="entry name" value="PLP-binding_barrel"/>
</dbReference>
<comment type="caution">
    <text evidence="5">The sequence shown here is derived from an EMBL/GenBank/DDBJ whole genome shotgun (WGS) entry which is preliminary data.</text>
</comment>
<evidence type="ECO:0000313" key="6">
    <source>
        <dbReference type="Proteomes" id="UP001597118"/>
    </source>
</evidence>
<dbReference type="RefSeq" id="WP_379663736.1">
    <property type="nucleotide sequence ID" value="NZ_JBHUDG010000046.1"/>
</dbReference>
<organism evidence="5 6">
    <name type="scientific">Pseudopedobacter beijingensis</name>
    <dbReference type="NCBI Taxonomy" id="1207056"/>
    <lineage>
        <taxon>Bacteria</taxon>
        <taxon>Pseudomonadati</taxon>
        <taxon>Bacteroidota</taxon>
        <taxon>Sphingobacteriia</taxon>
        <taxon>Sphingobacteriales</taxon>
        <taxon>Sphingobacteriaceae</taxon>
        <taxon>Pseudopedobacter</taxon>
    </lineage>
</organism>
<comment type="function">
    <text evidence="2">Pyridoxal 5'-phosphate (PLP)-binding protein, which is involved in PLP homeostasis.</text>
</comment>
<dbReference type="Gene3D" id="3.20.20.10">
    <property type="entry name" value="Alanine racemase"/>
    <property type="match status" value="1"/>
</dbReference>
<dbReference type="EMBL" id="JBHUDG010000046">
    <property type="protein sequence ID" value="MFD1631368.1"/>
    <property type="molecule type" value="Genomic_DNA"/>
</dbReference>
<evidence type="ECO:0000256" key="2">
    <source>
        <dbReference type="HAMAP-Rule" id="MF_02087"/>
    </source>
</evidence>
<comment type="similarity">
    <text evidence="2 3">Belongs to the pyridoxal phosphate-binding protein YggS/PROSC family.</text>
</comment>
<dbReference type="Pfam" id="PF01168">
    <property type="entry name" value="Ala_racemase_N"/>
    <property type="match status" value="1"/>
</dbReference>
<dbReference type="Proteomes" id="UP001597118">
    <property type="component" value="Unassembled WGS sequence"/>
</dbReference>
<dbReference type="CDD" id="cd00635">
    <property type="entry name" value="PLPDE_III_YBL036c_like"/>
    <property type="match status" value="1"/>
</dbReference>
<accession>A0ABW4IH48</accession>
<dbReference type="PIRSF" id="PIRSF004848">
    <property type="entry name" value="YBL036c_PLPDEIII"/>
    <property type="match status" value="1"/>
</dbReference>
<dbReference type="InterPro" id="IPR001608">
    <property type="entry name" value="Ala_racemase_N"/>
</dbReference>
<reference evidence="6" key="1">
    <citation type="journal article" date="2019" name="Int. J. Syst. Evol. Microbiol.">
        <title>The Global Catalogue of Microorganisms (GCM) 10K type strain sequencing project: providing services to taxonomists for standard genome sequencing and annotation.</title>
        <authorList>
            <consortium name="The Broad Institute Genomics Platform"/>
            <consortium name="The Broad Institute Genome Sequencing Center for Infectious Disease"/>
            <person name="Wu L."/>
            <person name="Ma J."/>
        </authorList>
    </citation>
    <scope>NUCLEOTIDE SEQUENCE [LARGE SCALE GENOMIC DNA]</scope>
    <source>
        <strain evidence="6">CCUG 53762</strain>
    </source>
</reference>
<keyword evidence="6" id="KW-1185">Reference proteome</keyword>
<evidence type="ECO:0000256" key="1">
    <source>
        <dbReference type="ARBA" id="ARBA00022898"/>
    </source>
</evidence>
<keyword evidence="1 2" id="KW-0663">Pyridoxal phosphate</keyword>
<proteinExistence type="inferred from homology"/>
<sequence>MSITDNIKRLKKEIETINVKLIAVSKTKPVEDVQEAYDAGQRIFGENQVQEMAEKAEKLPADIQWHLIGHLQTNKVKYIAAFVSLIHSVDSIKLLKEINKQAQKNDRIIDCLLQIYIADEETKFGLGFDEAIELLRSDDFQELKNVRIVGVMGIATNTENEKQVKEEFYELKTFFDGLKLSFFRKEDSFKEVSMGMSSDYNTAIEQGSTMVRIGSDIFGKRVIKHFKNTEEPND</sequence>
<dbReference type="InterPro" id="IPR011078">
    <property type="entry name" value="PyrdxlP_homeostasis"/>
</dbReference>
<dbReference type="NCBIfam" id="TIGR00044">
    <property type="entry name" value="YggS family pyridoxal phosphate-dependent enzyme"/>
    <property type="match status" value="1"/>
</dbReference>
<evidence type="ECO:0000313" key="5">
    <source>
        <dbReference type="EMBL" id="MFD1631368.1"/>
    </source>
</evidence>